<evidence type="ECO:0000259" key="7">
    <source>
        <dbReference type="PROSITE" id="PS50893"/>
    </source>
</evidence>
<evidence type="ECO:0000256" key="2">
    <source>
        <dbReference type="ARBA" id="ARBA00022448"/>
    </source>
</evidence>
<accession>A0A7D4E170</accession>
<dbReference type="GO" id="GO:0005524">
    <property type="term" value="F:ATP binding"/>
    <property type="evidence" value="ECO:0007669"/>
    <property type="project" value="UniProtKB-KW"/>
</dbReference>
<evidence type="ECO:0000256" key="1">
    <source>
        <dbReference type="ARBA" id="ARBA00005417"/>
    </source>
</evidence>
<dbReference type="GO" id="GO:0015807">
    <property type="term" value="P:L-amino acid transport"/>
    <property type="evidence" value="ECO:0007669"/>
    <property type="project" value="TreeGrafter"/>
</dbReference>
<evidence type="ECO:0000256" key="4">
    <source>
        <dbReference type="ARBA" id="ARBA00022741"/>
    </source>
</evidence>
<protein>
    <submittedName>
        <fullName evidence="8">ABC transporter ATP-binding protein</fullName>
    </submittedName>
</protein>
<proteinExistence type="inferred from homology"/>
<dbReference type="EMBL" id="CP053985">
    <property type="protein sequence ID" value="QKH36469.1"/>
    <property type="molecule type" value="Genomic_DNA"/>
</dbReference>
<keyword evidence="3" id="KW-0472">Membrane</keyword>
<dbReference type="InterPro" id="IPR052156">
    <property type="entry name" value="BCAA_Transport_ATP-bd_LivF"/>
</dbReference>
<dbReference type="Gene3D" id="3.40.50.300">
    <property type="entry name" value="P-loop containing nucleotide triphosphate hydrolases"/>
    <property type="match status" value="1"/>
</dbReference>
<dbReference type="RefSeq" id="WP_173145362.1">
    <property type="nucleotide sequence ID" value="NZ_CP053985.1"/>
</dbReference>
<keyword evidence="6" id="KW-0029">Amino-acid transport</keyword>
<evidence type="ECO:0000256" key="3">
    <source>
        <dbReference type="ARBA" id="ARBA00022475"/>
    </source>
</evidence>
<gene>
    <name evidence="8" type="ORF">FOC84_16525</name>
</gene>
<keyword evidence="3" id="KW-1003">Cell membrane</keyword>
<dbReference type="PROSITE" id="PS00211">
    <property type="entry name" value="ABC_TRANSPORTER_1"/>
    <property type="match status" value="1"/>
</dbReference>
<dbReference type="CDD" id="cd03224">
    <property type="entry name" value="ABC_TM1139_LivF_branched"/>
    <property type="match status" value="1"/>
</dbReference>
<dbReference type="KEGG" id="apes:FOC84_16525"/>
<dbReference type="InterPro" id="IPR017871">
    <property type="entry name" value="ABC_transporter-like_CS"/>
</dbReference>
<sequence>MTSAPPVLSARRLEVAYAGNRVLQLDQLDLQAGEIVGVIGANGAGKSTLVNALLGWSRGQPAVNGEVMLSQRPISDLPTHERVRAGLLLVPESRLVFSRMTVEENLAPAITPSGESSRRYYRRDDIYDLFPRLRERRHHLGGQLSGGERQMLGIGRSLMMGPRALLLDEPSIGLAPMLVTQVLQSLRSLASAGLAILLVEQNVRAALQVVDRLLLLERGRLVLQGPAAEVGADPRIAQAYLGAHTT</sequence>
<dbReference type="GO" id="GO:0015658">
    <property type="term" value="F:branched-chain amino acid transmembrane transporter activity"/>
    <property type="evidence" value="ECO:0007669"/>
    <property type="project" value="TreeGrafter"/>
</dbReference>
<comment type="similarity">
    <text evidence="1">Belongs to the ABC transporter superfamily.</text>
</comment>
<name>A0A7D4E170_9BURK</name>
<feature type="domain" description="ABC transporter" evidence="7">
    <location>
        <begin position="8"/>
        <end position="243"/>
    </location>
</feature>
<reference evidence="8 9" key="1">
    <citation type="submission" date="2020-05" db="EMBL/GenBank/DDBJ databases">
        <title>FDA dAtabase for Regulatory Grade micrObial Sequences (FDA-ARGOS): Supporting development and validation of Infectious Disease Dx tests.</title>
        <authorList>
            <person name="Sproer C."/>
            <person name="Gronow S."/>
            <person name="Severitt S."/>
            <person name="Schroder I."/>
            <person name="Tallon L."/>
            <person name="Sadzewicz L."/>
            <person name="Zhao X."/>
            <person name="Vavikolanu K."/>
            <person name="Mehta A."/>
            <person name="Aluvathingal J."/>
            <person name="Nadendla S."/>
            <person name="Myers T."/>
            <person name="Yan Y."/>
            <person name="Sichtig H."/>
        </authorList>
    </citation>
    <scope>NUCLEOTIDE SEQUENCE [LARGE SCALE GENOMIC DNA]</scope>
    <source>
        <strain evidence="8 9">FDAARGOS_790</strain>
    </source>
</reference>
<dbReference type="PROSITE" id="PS50893">
    <property type="entry name" value="ABC_TRANSPORTER_2"/>
    <property type="match status" value="1"/>
</dbReference>
<dbReference type="Proteomes" id="UP000500970">
    <property type="component" value="Chromosome"/>
</dbReference>
<dbReference type="Pfam" id="PF00005">
    <property type="entry name" value="ABC_tran"/>
    <property type="match status" value="1"/>
</dbReference>
<dbReference type="PANTHER" id="PTHR43820:SF4">
    <property type="entry name" value="HIGH-AFFINITY BRANCHED-CHAIN AMINO ACID TRANSPORT ATP-BINDING PROTEIN LIVF"/>
    <property type="match status" value="1"/>
</dbReference>
<keyword evidence="2" id="KW-0813">Transport</keyword>
<dbReference type="SUPFAM" id="SSF52540">
    <property type="entry name" value="P-loop containing nucleoside triphosphate hydrolases"/>
    <property type="match status" value="1"/>
</dbReference>
<organism evidence="8 9">
    <name type="scientific">Achromobacter pestifer</name>
    <dbReference type="NCBI Taxonomy" id="1353889"/>
    <lineage>
        <taxon>Bacteria</taxon>
        <taxon>Pseudomonadati</taxon>
        <taxon>Pseudomonadota</taxon>
        <taxon>Betaproteobacteria</taxon>
        <taxon>Burkholderiales</taxon>
        <taxon>Alcaligenaceae</taxon>
        <taxon>Achromobacter</taxon>
    </lineage>
</organism>
<keyword evidence="4" id="KW-0547">Nucleotide-binding</keyword>
<dbReference type="InterPro" id="IPR027417">
    <property type="entry name" value="P-loop_NTPase"/>
</dbReference>
<evidence type="ECO:0000313" key="9">
    <source>
        <dbReference type="Proteomes" id="UP000500970"/>
    </source>
</evidence>
<evidence type="ECO:0000313" key="8">
    <source>
        <dbReference type="EMBL" id="QKH36469.1"/>
    </source>
</evidence>
<dbReference type="AlphaFoldDB" id="A0A7D4E170"/>
<keyword evidence="9" id="KW-1185">Reference proteome</keyword>
<dbReference type="SMART" id="SM00382">
    <property type="entry name" value="AAA"/>
    <property type="match status" value="1"/>
</dbReference>
<keyword evidence="5 8" id="KW-0067">ATP-binding</keyword>
<dbReference type="GO" id="GO:0016887">
    <property type="term" value="F:ATP hydrolysis activity"/>
    <property type="evidence" value="ECO:0007669"/>
    <property type="project" value="InterPro"/>
</dbReference>
<evidence type="ECO:0000256" key="5">
    <source>
        <dbReference type="ARBA" id="ARBA00022840"/>
    </source>
</evidence>
<dbReference type="PANTHER" id="PTHR43820">
    <property type="entry name" value="HIGH-AFFINITY BRANCHED-CHAIN AMINO ACID TRANSPORT ATP-BINDING PROTEIN LIVF"/>
    <property type="match status" value="1"/>
</dbReference>
<dbReference type="InterPro" id="IPR003593">
    <property type="entry name" value="AAA+_ATPase"/>
</dbReference>
<dbReference type="InterPro" id="IPR003439">
    <property type="entry name" value="ABC_transporter-like_ATP-bd"/>
</dbReference>
<evidence type="ECO:0000256" key="6">
    <source>
        <dbReference type="ARBA" id="ARBA00022970"/>
    </source>
</evidence>